<dbReference type="InterPro" id="IPR013123">
    <property type="entry name" value="SpoU_subst-bd"/>
</dbReference>
<dbReference type="GO" id="GO:0003723">
    <property type="term" value="F:RNA binding"/>
    <property type="evidence" value="ECO:0007669"/>
    <property type="project" value="InterPro"/>
</dbReference>
<dbReference type="InterPro" id="IPR001537">
    <property type="entry name" value="SpoU_MeTrfase"/>
</dbReference>
<evidence type="ECO:0000259" key="8">
    <source>
        <dbReference type="Pfam" id="PF00588"/>
    </source>
</evidence>
<feature type="domain" description="tRNA/rRNA methyltransferase SpoU type" evidence="8">
    <location>
        <begin position="593"/>
        <end position="722"/>
    </location>
</feature>
<dbReference type="Proteomes" id="UP000193648">
    <property type="component" value="Unassembled WGS sequence"/>
</dbReference>
<feature type="compositionally biased region" description="Low complexity" evidence="7">
    <location>
        <begin position="235"/>
        <end position="268"/>
    </location>
</feature>
<proteinExistence type="predicted"/>
<dbReference type="InterPro" id="IPR029028">
    <property type="entry name" value="Alpha/beta_knot_MTases"/>
</dbReference>
<comment type="subcellular location">
    <subcellularLocation>
        <location evidence="1">Mitochondrion</location>
    </subcellularLocation>
</comment>
<dbReference type="Gene3D" id="3.40.1280.10">
    <property type="match status" value="1"/>
</dbReference>
<feature type="region of interest" description="Disordered" evidence="7">
    <location>
        <begin position="235"/>
        <end position="326"/>
    </location>
</feature>
<feature type="compositionally biased region" description="Basic residues" evidence="7">
    <location>
        <begin position="808"/>
        <end position="819"/>
    </location>
</feature>
<accession>A0A1Y2G622</accession>
<dbReference type="RefSeq" id="XP_021875593.1">
    <property type="nucleotide sequence ID" value="XM_022026064.1"/>
</dbReference>
<evidence type="ECO:0000313" key="11">
    <source>
        <dbReference type="Proteomes" id="UP000193648"/>
    </source>
</evidence>
<evidence type="ECO:0000259" key="9">
    <source>
        <dbReference type="Pfam" id="PF08032"/>
    </source>
</evidence>
<dbReference type="GO" id="GO:0005739">
    <property type="term" value="C:mitochondrion"/>
    <property type="evidence" value="ECO:0007669"/>
    <property type="project" value="UniProtKB-SubCell"/>
</dbReference>
<keyword evidence="11" id="KW-1185">Reference proteome</keyword>
<evidence type="ECO:0000313" key="10">
    <source>
        <dbReference type="EMBL" id="ORY97047.1"/>
    </source>
</evidence>
<comment type="caution">
    <text evidence="10">The sequence shown here is derived from an EMBL/GenBank/DDBJ whole genome shotgun (WGS) entry which is preliminary data.</text>
</comment>
<dbReference type="STRING" id="64571.A0A1Y2G622"/>
<protein>
    <recommendedName>
        <fullName evidence="6">rRNA methyltransferase 1, mitochondrial</fullName>
    </recommendedName>
</protein>
<dbReference type="InterPro" id="IPR029026">
    <property type="entry name" value="tRNA_m1G_MTases_N"/>
</dbReference>
<dbReference type="InterPro" id="IPR029064">
    <property type="entry name" value="Ribosomal_eL30-like_sf"/>
</dbReference>
<dbReference type="EMBL" id="MCFF01000075">
    <property type="protein sequence ID" value="ORY97047.1"/>
    <property type="molecule type" value="Genomic_DNA"/>
</dbReference>
<dbReference type="Pfam" id="PF00588">
    <property type="entry name" value="SpoU_methylase"/>
    <property type="match status" value="1"/>
</dbReference>
<feature type="compositionally biased region" description="Polar residues" evidence="7">
    <location>
        <begin position="312"/>
        <end position="322"/>
    </location>
</feature>
<name>A0A1Y2G622_9FUNG</name>
<feature type="domain" description="RNA 2-O ribose methyltransferase substrate binding" evidence="9">
    <location>
        <begin position="483"/>
        <end position="527"/>
    </location>
</feature>
<keyword evidence="5" id="KW-0496">Mitochondrion</keyword>
<feature type="region of interest" description="Disordered" evidence="7">
    <location>
        <begin position="764"/>
        <end position="819"/>
    </location>
</feature>
<evidence type="ECO:0000256" key="5">
    <source>
        <dbReference type="ARBA" id="ARBA00023128"/>
    </source>
</evidence>
<keyword evidence="2" id="KW-0489">Methyltransferase</keyword>
<feature type="compositionally biased region" description="Basic and acidic residues" evidence="7">
    <location>
        <begin position="780"/>
        <end position="794"/>
    </location>
</feature>
<evidence type="ECO:0000256" key="4">
    <source>
        <dbReference type="ARBA" id="ARBA00022946"/>
    </source>
</evidence>
<dbReference type="PANTHER" id="PTHR46103:SF1">
    <property type="entry name" value="RRNA METHYLTRANSFERASE 1, MITOCHONDRIAL"/>
    <property type="match status" value="1"/>
</dbReference>
<keyword evidence="3" id="KW-0808">Transferase</keyword>
<evidence type="ECO:0000256" key="2">
    <source>
        <dbReference type="ARBA" id="ARBA00022603"/>
    </source>
</evidence>
<gene>
    <name evidence="10" type="ORF">BCR41DRAFT_364709</name>
</gene>
<feature type="region of interest" description="Disordered" evidence="7">
    <location>
        <begin position="156"/>
        <end position="187"/>
    </location>
</feature>
<dbReference type="OrthoDB" id="270651at2759"/>
<evidence type="ECO:0000256" key="6">
    <source>
        <dbReference type="ARBA" id="ARBA00034881"/>
    </source>
</evidence>
<reference evidence="10 11" key="1">
    <citation type="submission" date="2016-07" db="EMBL/GenBank/DDBJ databases">
        <title>Pervasive Adenine N6-methylation of Active Genes in Fungi.</title>
        <authorList>
            <consortium name="DOE Joint Genome Institute"/>
            <person name="Mondo S.J."/>
            <person name="Dannebaum R.O."/>
            <person name="Kuo R.C."/>
            <person name="Labutti K."/>
            <person name="Haridas S."/>
            <person name="Kuo A."/>
            <person name="Salamov A."/>
            <person name="Ahrendt S.R."/>
            <person name="Lipzen A."/>
            <person name="Sullivan W."/>
            <person name="Andreopoulos W.B."/>
            <person name="Clum A."/>
            <person name="Lindquist E."/>
            <person name="Daum C."/>
            <person name="Ramamoorthy G.K."/>
            <person name="Gryganskyi A."/>
            <person name="Culley D."/>
            <person name="Magnuson J.K."/>
            <person name="James T.Y."/>
            <person name="O'Malley M.A."/>
            <person name="Stajich J.E."/>
            <person name="Spatafora J.W."/>
            <person name="Visel A."/>
            <person name="Grigoriev I.V."/>
        </authorList>
    </citation>
    <scope>NUCLEOTIDE SEQUENCE [LARGE SCALE GENOMIC DNA]</scope>
    <source>
        <strain evidence="10 11">NRRL 3116</strain>
    </source>
</reference>
<dbReference type="SUPFAM" id="SSF75217">
    <property type="entry name" value="alpha/beta knot"/>
    <property type="match status" value="1"/>
</dbReference>
<sequence>MQRSRAPDRVMRALIIPKRRESTVSGSLRRINTTAMFSRYHIDNQSSKHSKRGTITGKETVQASKEAIIQLSASTATTSISDSSGTAAVTVSNSRKSSTVCEPSNDVSAPSTLLPTINRAPLVSNGMLGQRKQHHKASGARGSEVTDQEAYNVHRSTMGSASDEPHRLSASTTTVPLRRSPSQTPPRIDRYTYRTILDWSIHPTVLPDDFNIQVSSYRKTVPVSSKALKSAIVSASLPTDPSSSSSSSSSSSGLSLPSPSTDTPSTYSHLESLNPKTTMVNRTSNHRPLSQEIDSEKIQDTRQQRLARDSRASQAWSMNSSTHDNEGANVQALIAQKNKWNDSPRKGMFLNEHKELVDRNTLNKEGSIGVSIKNEHRHKSMSGENDLRLRRGQNEHSIDNNYDLVTGYDHGSSATIKAIVKENLASRKEGLQDREFLYSPAVILPALKSKVRTCFTLYYSRDASKPGWTPSTSYTNTTVLDRSHLPHMNDCLRAAQDAGIQVIKTNNRRLEELSGSESHEGVVLEASLHSTQLVTALGPVSKDNHYQVMFDDKGGSLKFQSFRAGLPLLSEASAAVTENMVPSTKTSPSFPPIWLVMENVWDPQIMGEILRTAWYFGVDGVMYKQARSALPTAEVSLASAGALEHRPLYPIRNLMQFVLASKSNGWSIVGVQGVFGSKWTQPIHTWPSEGVYRPTILVLGNNGCKISKQVAKNCDACISVPSLSTSTTMMDSAGGPATAGMVISKLMGGRYQYINRILTGESKSRSLQNELSEDAEDDSDKYADMDEGGKRSEPQRQLQLDDNDHKGRSSRVRSNKLLW</sequence>
<dbReference type="InterPro" id="IPR047182">
    <property type="entry name" value="MRM1"/>
</dbReference>
<dbReference type="AlphaFoldDB" id="A0A1Y2G622"/>
<keyword evidence="4" id="KW-0809">Transit peptide</keyword>
<dbReference type="Gene3D" id="3.30.1330.30">
    <property type="match status" value="1"/>
</dbReference>
<dbReference type="Pfam" id="PF08032">
    <property type="entry name" value="SpoU_sub_bind"/>
    <property type="match status" value="1"/>
</dbReference>
<dbReference type="InParanoid" id="A0A1Y2G622"/>
<evidence type="ECO:0000256" key="3">
    <source>
        <dbReference type="ARBA" id="ARBA00022679"/>
    </source>
</evidence>
<organism evidence="10 11">
    <name type="scientific">Lobosporangium transversale</name>
    <dbReference type="NCBI Taxonomy" id="64571"/>
    <lineage>
        <taxon>Eukaryota</taxon>
        <taxon>Fungi</taxon>
        <taxon>Fungi incertae sedis</taxon>
        <taxon>Mucoromycota</taxon>
        <taxon>Mortierellomycotina</taxon>
        <taxon>Mortierellomycetes</taxon>
        <taxon>Mortierellales</taxon>
        <taxon>Mortierellaceae</taxon>
        <taxon>Lobosporangium</taxon>
    </lineage>
</organism>
<evidence type="ECO:0000256" key="1">
    <source>
        <dbReference type="ARBA" id="ARBA00004173"/>
    </source>
</evidence>
<dbReference type="FunCoup" id="A0A1Y2G622">
    <property type="interactions" value="207"/>
</dbReference>
<dbReference type="PANTHER" id="PTHR46103">
    <property type="entry name" value="RRNA METHYLTRANSFERASE 1, MITOCHONDRIAL"/>
    <property type="match status" value="1"/>
</dbReference>
<dbReference type="GeneID" id="33567907"/>
<evidence type="ECO:0000256" key="7">
    <source>
        <dbReference type="SAM" id="MobiDB-lite"/>
    </source>
</evidence>
<feature type="compositionally biased region" description="Polar residues" evidence="7">
    <location>
        <begin position="269"/>
        <end position="288"/>
    </location>
</feature>
<dbReference type="GO" id="GO:0016435">
    <property type="term" value="F:rRNA (guanine) methyltransferase activity"/>
    <property type="evidence" value="ECO:0007669"/>
    <property type="project" value="TreeGrafter"/>
</dbReference>
<feature type="compositionally biased region" description="Basic and acidic residues" evidence="7">
    <location>
        <begin position="294"/>
        <end position="311"/>
    </location>
</feature>